<protein>
    <recommendedName>
        <fullName evidence="2">ATP-binding protein</fullName>
    </recommendedName>
</protein>
<dbReference type="InterPro" id="IPR052957">
    <property type="entry name" value="Auxin_embryo_med"/>
</dbReference>
<comment type="caution">
    <text evidence="1">The sequence shown here is derived from an EMBL/GenBank/DDBJ whole genome shotgun (WGS) entry which is preliminary data.</text>
</comment>
<organism evidence="1">
    <name type="scientific">Thermofilum adornatum</name>
    <dbReference type="NCBI Taxonomy" id="1365176"/>
    <lineage>
        <taxon>Archaea</taxon>
        <taxon>Thermoproteota</taxon>
        <taxon>Thermoprotei</taxon>
        <taxon>Thermofilales</taxon>
        <taxon>Thermofilaceae</taxon>
        <taxon>Thermofilum</taxon>
    </lineage>
</organism>
<accession>A0A7C1GBT2</accession>
<evidence type="ECO:0000313" key="1">
    <source>
        <dbReference type="EMBL" id="HDP15285.1"/>
    </source>
</evidence>
<dbReference type="InterPro" id="IPR036890">
    <property type="entry name" value="HATPase_C_sf"/>
</dbReference>
<reference evidence="1" key="1">
    <citation type="journal article" date="2020" name="mSystems">
        <title>Genome- and Community-Level Interaction Insights into Carbon Utilization and Element Cycling Functions of Hydrothermarchaeota in Hydrothermal Sediment.</title>
        <authorList>
            <person name="Zhou Z."/>
            <person name="Liu Y."/>
            <person name="Xu W."/>
            <person name="Pan J."/>
            <person name="Luo Z.H."/>
            <person name="Li M."/>
        </authorList>
    </citation>
    <scope>NUCLEOTIDE SEQUENCE [LARGE SCALE GENOMIC DNA]</scope>
    <source>
        <strain evidence="1">SpSt-116</strain>
    </source>
</reference>
<evidence type="ECO:0008006" key="2">
    <source>
        <dbReference type="Google" id="ProtNLM"/>
    </source>
</evidence>
<dbReference type="Gene3D" id="3.30.565.10">
    <property type="entry name" value="Histidine kinase-like ATPase, C-terminal domain"/>
    <property type="match status" value="1"/>
</dbReference>
<gene>
    <name evidence="1" type="ORF">ENN26_05870</name>
</gene>
<dbReference type="AlphaFoldDB" id="A0A7C1GBT2"/>
<sequence>MSGLEGKLLEIQDYWLRETRSRAGESLRNVVSGVLMQLYVELGQFVLEFLQNAEDALMEARRMGLVRDEEERYFKIELYKDRVVISHNGKPFDERDLEGLCGIRSNKKPALGYKGFIGIGWKSVFLVSNRVEVHSGGLSFEFNRDYWRSDLARGLLDRYGLKPEDVIWQLTPIPIQPITPISKETRFVVYLDEARYEDVARTVRELGPSLFLFLDNINKVKIENRVEGKNKVIEWFVKSEEEFENAKVRKVNAIVAEDGISTSHKFIVFKKEFEAPEDVRKDPVTVNAKRGDVVKREVALAFSLDPATDDLRPLEEKQQFWGMYSFLPLYEVKTGLRFLVQADFIVHPGRRYLHVDARWNRWLMECAAELTRIAIEYLQKKYKKSYLMVFAHHKLDEEVFRKLIEPTIVSTISKALADPIVLCYRGHEVKLGNVVEASEEIFELIKRGLFSEDDLKHIFGDEKHILDPDFKLGDYSYRVQHLGLPDILNEKLIIAKMEKNFEEAIKFLSEVYKMLYNKYKNHRYVIQNKELVLTSSLRVKHASNACLPVFDEKVEECRKKYPKVDEYLRSLDYVHEKLIESLGVEILKWLGVREVSLKELVERVLLREISVDTPPKGVDELLAISLLAKVSGVVLEKPVWVVTMGGGVEKSSEVYYPVKEVKSLKDYREIMEKLGFRVLDIDKYISYDADEGVGGAFSQRWLREQSSLSGLDMVIIIAGRRIGITGRYS</sequence>
<dbReference type="PANTHER" id="PTHR32387">
    <property type="entry name" value="WU:FJ29H11"/>
    <property type="match status" value="1"/>
</dbReference>
<dbReference type="NCBIfam" id="NF047352">
    <property type="entry name" value="P_loop_sacsin"/>
    <property type="match status" value="1"/>
</dbReference>
<dbReference type="PANTHER" id="PTHR32387:SF0">
    <property type="entry name" value="PROTEIN NO VEIN"/>
    <property type="match status" value="1"/>
</dbReference>
<dbReference type="EMBL" id="DSAY01000104">
    <property type="protein sequence ID" value="HDP15285.1"/>
    <property type="molecule type" value="Genomic_DNA"/>
</dbReference>
<proteinExistence type="predicted"/>
<dbReference type="SUPFAM" id="SSF55874">
    <property type="entry name" value="ATPase domain of HSP90 chaperone/DNA topoisomerase II/histidine kinase"/>
    <property type="match status" value="1"/>
</dbReference>
<name>A0A7C1GBT2_9CREN</name>